<evidence type="ECO:0000313" key="5">
    <source>
        <dbReference type="Proteomes" id="UP000814385"/>
    </source>
</evidence>
<evidence type="ECO:0000256" key="2">
    <source>
        <dbReference type="ARBA" id="ARBA00023315"/>
    </source>
</evidence>
<protein>
    <submittedName>
        <fullName evidence="4">GNAT family N-acetyltransferase</fullName>
    </submittedName>
</protein>
<dbReference type="Gene3D" id="3.40.630.30">
    <property type="match status" value="1"/>
</dbReference>
<dbReference type="PANTHER" id="PTHR10545:SF29">
    <property type="entry name" value="GH14572P-RELATED"/>
    <property type="match status" value="1"/>
</dbReference>
<evidence type="ECO:0000259" key="3">
    <source>
        <dbReference type="PROSITE" id="PS51186"/>
    </source>
</evidence>
<dbReference type="RefSeq" id="WP_238976339.1">
    <property type="nucleotide sequence ID" value="NZ_JABFUC010000003.1"/>
</dbReference>
<proteinExistence type="predicted"/>
<evidence type="ECO:0000256" key="1">
    <source>
        <dbReference type="ARBA" id="ARBA00022679"/>
    </source>
</evidence>
<organism evidence="4 5">
    <name type="scientific">Billgrantia campisalis</name>
    <dbReference type="NCBI Taxonomy" id="74661"/>
    <lineage>
        <taxon>Bacteria</taxon>
        <taxon>Pseudomonadati</taxon>
        <taxon>Pseudomonadota</taxon>
        <taxon>Gammaproteobacteria</taxon>
        <taxon>Oceanospirillales</taxon>
        <taxon>Halomonadaceae</taxon>
        <taxon>Billgrantia</taxon>
    </lineage>
</organism>
<dbReference type="PROSITE" id="PS51186">
    <property type="entry name" value="GNAT"/>
    <property type="match status" value="1"/>
</dbReference>
<accession>A0ABS9P636</accession>
<dbReference type="CDD" id="cd04301">
    <property type="entry name" value="NAT_SF"/>
    <property type="match status" value="1"/>
</dbReference>
<sequence>MTTSLYSPTEQDRADWQRLYRGYADYYGKPMSEEILDTVWGWIHAPDEPFYCRLARSSAGEAIGLMHYRAMPSPLRGTRIGFLDDLFVDPAHRGSGTVDTMLEALGEEARRQGWPLVRWITREHNYRARAVYDRCARHTDWQTYELTVTAAD</sequence>
<dbReference type="PANTHER" id="PTHR10545">
    <property type="entry name" value="DIAMINE N-ACETYLTRANSFERASE"/>
    <property type="match status" value="1"/>
</dbReference>
<feature type="domain" description="N-acetyltransferase" evidence="3">
    <location>
        <begin position="3"/>
        <end position="152"/>
    </location>
</feature>
<dbReference type="InterPro" id="IPR051016">
    <property type="entry name" value="Diverse_Substrate_AcTransf"/>
</dbReference>
<name>A0ABS9P636_9GAMM</name>
<keyword evidence="2" id="KW-0012">Acyltransferase</keyword>
<dbReference type="InterPro" id="IPR000182">
    <property type="entry name" value="GNAT_dom"/>
</dbReference>
<dbReference type="Pfam" id="PF00583">
    <property type="entry name" value="Acetyltransf_1"/>
    <property type="match status" value="1"/>
</dbReference>
<dbReference type="SUPFAM" id="SSF55729">
    <property type="entry name" value="Acyl-CoA N-acyltransferases (Nat)"/>
    <property type="match status" value="1"/>
</dbReference>
<dbReference type="EMBL" id="JABFUC010000003">
    <property type="protein sequence ID" value="MCG6657238.1"/>
    <property type="molecule type" value="Genomic_DNA"/>
</dbReference>
<evidence type="ECO:0000313" key="4">
    <source>
        <dbReference type="EMBL" id="MCG6657238.1"/>
    </source>
</evidence>
<dbReference type="Proteomes" id="UP000814385">
    <property type="component" value="Unassembled WGS sequence"/>
</dbReference>
<comment type="caution">
    <text evidence="4">The sequence shown here is derived from an EMBL/GenBank/DDBJ whole genome shotgun (WGS) entry which is preliminary data.</text>
</comment>
<gene>
    <name evidence="4" type="ORF">HOP52_05535</name>
</gene>
<dbReference type="InterPro" id="IPR016181">
    <property type="entry name" value="Acyl_CoA_acyltransferase"/>
</dbReference>
<reference evidence="4 5" key="1">
    <citation type="submission" date="2020-05" db="EMBL/GenBank/DDBJ databases">
        <title>Comparative genomic analysis of denitrifying bacteria from Halomonas genus.</title>
        <authorList>
            <person name="Wang L."/>
            <person name="Shao Z."/>
        </authorList>
    </citation>
    <scope>NUCLEOTIDE SEQUENCE [LARGE SCALE GENOMIC DNA]</scope>
    <source>
        <strain evidence="4 5">A4</strain>
    </source>
</reference>
<keyword evidence="5" id="KW-1185">Reference proteome</keyword>
<keyword evidence="1" id="KW-0808">Transferase</keyword>